<feature type="compositionally biased region" description="Basic residues" evidence="1">
    <location>
        <begin position="225"/>
        <end position="238"/>
    </location>
</feature>
<gene>
    <name evidence="2" type="ORF">EU555_17165</name>
</gene>
<proteinExistence type="predicted"/>
<name>A0A4Z0NNU3_9HYPH</name>
<organism evidence="2 3">
    <name type="scientific">Methylobacterium nonmethylotrophicum</name>
    <dbReference type="NCBI Taxonomy" id="1141884"/>
    <lineage>
        <taxon>Bacteria</taxon>
        <taxon>Pseudomonadati</taxon>
        <taxon>Pseudomonadota</taxon>
        <taxon>Alphaproteobacteria</taxon>
        <taxon>Hyphomicrobiales</taxon>
        <taxon>Methylobacteriaceae</taxon>
        <taxon>Methylobacterium</taxon>
    </lineage>
</organism>
<evidence type="ECO:0000313" key="3">
    <source>
        <dbReference type="Proteomes" id="UP000297535"/>
    </source>
</evidence>
<dbReference type="EMBL" id="SRLB01000012">
    <property type="protein sequence ID" value="TGD97903.1"/>
    <property type="molecule type" value="Genomic_DNA"/>
</dbReference>
<dbReference type="AlphaFoldDB" id="A0A4Z0NNU3"/>
<evidence type="ECO:0000313" key="2">
    <source>
        <dbReference type="EMBL" id="TGD97903.1"/>
    </source>
</evidence>
<feature type="compositionally biased region" description="Low complexity" evidence="1">
    <location>
        <begin position="210"/>
        <end position="221"/>
    </location>
</feature>
<dbReference type="RefSeq" id="WP_135416206.1">
    <property type="nucleotide sequence ID" value="NZ_SRLB01000012.1"/>
</dbReference>
<feature type="region of interest" description="Disordered" evidence="1">
    <location>
        <begin position="205"/>
        <end position="242"/>
    </location>
</feature>
<reference evidence="2 3" key="1">
    <citation type="submission" date="2019-04" db="EMBL/GenBank/DDBJ databases">
        <authorList>
            <person name="Feng G."/>
            <person name="Zhu H."/>
        </authorList>
    </citation>
    <scope>NUCLEOTIDE SEQUENCE [LARGE SCALE GENOMIC DNA]</scope>
    <source>
        <strain evidence="2 3">6HR-1</strain>
    </source>
</reference>
<protein>
    <submittedName>
        <fullName evidence="2">Uncharacterized protein</fullName>
    </submittedName>
</protein>
<evidence type="ECO:0000256" key="1">
    <source>
        <dbReference type="SAM" id="MobiDB-lite"/>
    </source>
</evidence>
<sequence>MIIAFFSDDTSALHAALLAGAALARLAGSAEAGPDLAPAAAAVSKALGAARAENRHLAVALPLARLADRAVRGSVDLSVVCHGPTPLATAVARYAMACVSASPDPALEPPWMLSCCARARPYGLRVLPVASPPLRCDEAAHLRRGWPGPSLAARAAGLAAALCLAAEDPRAASIEPADLAALLAGPATASEVELRSRLLDLARDLDGGDADPAGPSRPAGAERARRARHLAPRRRPVAPRHEGFAFRPPARCTCTIAG</sequence>
<keyword evidence="3" id="KW-1185">Reference proteome</keyword>
<accession>A0A4Z0NNU3</accession>
<comment type="caution">
    <text evidence="2">The sequence shown here is derived from an EMBL/GenBank/DDBJ whole genome shotgun (WGS) entry which is preliminary data.</text>
</comment>
<dbReference type="Proteomes" id="UP000297535">
    <property type="component" value="Unassembled WGS sequence"/>
</dbReference>